<comment type="similarity">
    <text evidence="3">Belongs to the RRM RBM34 family.</text>
</comment>
<evidence type="ECO:0000256" key="1">
    <source>
        <dbReference type="ARBA" id="ARBA00002475"/>
    </source>
</evidence>
<dbReference type="SMART" id="SM00360">
    <property type="entry name" value="RRM"/>
    <property type="match status" value="1"/>
</dbReference>
<evidence type="ECO:0000313" key="10">
    <source>
        <dbReference type="EMBL" id="WFD26581.1"/>
    </source>
</evidence>
<evidence type="ECO:0000256" key="4">
    <source>
        <dbReference type="ARBA" id="ARBA00015520"/>
    </source>
</evidence>
<dbReference type="GO" id="GO:0000463">
    <property type="term" value="P:maturation of LSU-rRNA from tricistronic rRNA transcript (SSU-rRNA, 5.8S rRNA, LSU-rRNA)"/>
    <property type="evidence" value="ECO:0007669"/>
    <property type="project" value="TreeGrafter"/>
</dbReference>
<comment type="function">
    <text evidence="1">Involved in pre-25S rRNA processing.</text>
</comment>
<protein>
    <recommendedName>
        <fullName evidence="4">Nucleolar protein 12</fullName>
    </recommendedName>
</protein>
<dbReference type="PANTHER" id="PTHR23236:SF25">
    <property type="entry name" value="RNA-BINDING PROTEIN 34"/>
    <property type="match status" value="1"/>
</dbReference>
<evidence type="ECO:0000313" key="11">
    <source>
        <dbReference type="Proteomes" id="UP001213623"/>
    </source>
</evidence>
<feature type="compositionally biased region" description="Basic residues" evidence="8">
    <location>
        <begin position="559"/>
        <end position="571"/>
    </location>
</feature>
<comment type="subcellular location">
    <subcellularLocation>
        <location evidence="2">Nucleus</location>
        <location evidence="2">Nucleolus</location>
    </subcellularLocation>
</comment>
<keyword evidence="11" id="KW-1185">Reference proteome</keyword>
<feature type="compositionally biased region" description="Basic and acidic residues" evidence="8">
    <location>
        <begin position="514"/>
        <end position="536"/>
    </location>
</feature>
<name>A0AAF0EPT9_9BASI</name>
<dbReference type="InterPro" id="IPR000504">
    <property type="entry name" value="RRM_dom"/>
</dbReference>
<dbReference type="Proteomes" id="UP001213623">
    <property type="component" value="Chromosome 3"/>
</dbReference>
<dbReference type="Gene3D" id="3.30.70.330">
    <property type="match status" value="1"/>
</dbReference>
<evidence type="ECO:0000256" key="7">
    <source>
        <dbReference type="PROSITE-ProRule" id="PRU00176"/>
    </source>
</evidence>
<dbReference type="InterPro" id="IPR035979">
    <property type="entry name" value="RBD_domain_sf"/>
</dbReference>
<dbReference type="PANTHER" id="PTHR23236">
    <property type="entry name" value="EUKARYOTIC TRANSLATION INITIATION FACTOR 4B/4H"/>
    <property type="match status" value="1"/>
</dbReference>
<proteinExistence type="inferred from homology"/>
<evidence type="ECO:0000256" key="2">
    <source>
        <dbReference type="ARBA" id="ARBA00004604"/>
    </source>
</evidence>
<evidence type="ECO:0000256" key="6">
    <source>
        <dbReference type="ARBA" id="ARBA00023242"/>
    </source>
</evidence>
<organism evidence="10 11">
    <name type="scientific">Malassezia nana</name>
    <dbReference type="NCBI Taxonomy" id="180528"/>
    <lineage>
        <taxon>Eukaryota</taxon>
        <taxon>Fungi</taxon>
        <taxon>Dikarya</taxon>
        <taxon>Basidiomycota</taxon>
        <taxon>Ustilaginomycotina</taxon>
        <taxon>Malasseziomycetes</taxon>
        <taxon>Malasseziales</taxon>
        <taxon>Malasseziaceae</taxon>
        <taxon>Malassezia</taxon>
    </lineage>
</organism>
<dbReference type="SUPFAM" id="SSF54928">
    <property type="entry name" value="RNA-binding domain, RBD"/>
    <property type="match status" value="1"/>
</dbReference>
<evidence type="ECO:0000256" key="5">
    <source>
        <dbReference type="ARBA" id="ARBA00022884"/>
    </source>
</evidence>
<evidence type="ECO:0000256" key="8">
    <source>
        <dbReference type="SAM" id="MobiDB-lite"/>
    </source>
</evidence>
<dbReference type="EMBL" id="CP119894">
    <property type="protein sequence ID" value="WFD26581.1"/>
    <property type="molecule type" value="Genomic_DNA"/>
</dbReference>
<dbReference type="PROSITE" id="PS50102">
    <property type="entry name" value="RRM"/>
    <property type="match status" value="1"/>
</dbReference>
<dbReference type="GO" id="GO:0019843">
    <property type="term" value="F:rRNA binding"/>
    <property type="evidence" value="ECO:0007669"/>
    <property type="project" value="TreeGrafter"/>
</dbReference>
<sequence length="571" mass="63080">MAQHGVGTGLPLIQPGAGFDAELDAMFQAAPMPPRVQGMSAAAPIETKSVEAKTVETTPAEDLVDLSGLSDDEYAEEAAEVRQILEGKDTPHNKKAQLEPADESDLERNKRTIFVGNVPVAALTTRSVRKQFLRHIEAVSPYPAYTQVVSLRFRSVSFNVPTSDAAPKDEAVSNGPVNKRRERARLFRERKGEEAPPPLTAPQKRKIAYIRQALNERAESVHAYVRLGDPALVRAHRRLDEPLDERLSVAILAALLARALDNTVWEGRHLRADTVQPLEPHEMIAAGLDQVHLPDGTPLSHRSASALDPKRTIFVGNLDFEAQEEEVRALFEKLVREERGEPPLVPSRAVRLDGTPVSDAMQPGEWVESVRIVRDKATQLGKGFAYVKFIDTLCVDEIMALHEAEEAFIAAGKHARPSSSRPVARPIQLADGQEFRRRIKLRKRALRISRCKTMTGVERKRPHGAETPRTPPQRRLPESLARARSSGAPTPHGSSPGVRVSPRPDVGSSLAMLSKEERAARKKSDPARQARRLEKKQAKRLAAKVGQGRERVKLPQRSLAKKLARAKRATS</sequence>
<feature type="domain" description="RRM" evidence="9">
    <location>
        <begin position="311"/>
        <end position="453"/>
    </location>
</feature>
<evidence type="ECO:0000256" key="3">
    <source>
        <dbReference type="ARBA" id="ARBA00007077"/>
    </source>
</evidence>
<reference evidence="10" key="1">
    <citation type="submission" date="2023-03" db="EMBL/GenBank/DDBJ databases">
        <title>Mating type loci evolution in Malassezia.</title>
        <authorList>
            <person name="Coelho M.A."/>
        </authorList>
    </citation>
    <scope>NUCLEOTIDE SEQUENCE</scope>
    <source>
        <strain evidence="10">CBS 9557</strain>
    </source>
</reference>
<feature type="region of interest" description="Disordered" evidence="8">
    <location>
        <begin position="450"/>
        <end position="571"/>
    </location>
</feature>
<dbReference type="InterPro" id="IPR012677">
    <property type="entry name" value="Nucleotide-bd_a/b_plait_sf"/>
</dbReference>
<feature type="compositionally biased region" description="Basic and acidic residues" evidence="8">
    <location>
        <begin position="457"/>
        <end position="466"/>
    </location>
</feature>
<gene>
    <name evidence="10" type="primary">NOP12</name>
    <name evidence="10" type="ORF">MNAN1_001564</name>
</gene>
<dbReference type="AlphaFoldDB" id="A0AAF0EPT9"/>
<keyword evidence="5 7" id="KW-0694">RNA-binding</keyword>
<keyword evidence="6" id="KW-0539">Nucleus</keyword>
<evidence type="ECO:0000259" key="9">
    <source>
        <dbReference type="PROSITE" id="PS50102"/>
    </source>
</evidence>
<dbReference type="GO" id="GO:0005730">
    <property type="term" value="C:nucleolus"/>
    <property type="evidence" value="ECO:0007669"/>
    <property type="project" value="UniProtKB-SubCell"/>
</dbReference>
<accession>A0AAF0EPT9</accession>